<dbReference type="AlphaFoldDB" id="A0AAV0MH90"/>
<protein>
    <submittedName>
        <fullName evidence="1">Uncharacterized protein</fullName>
    </submittedName>
</protein>
<keyword evidence="2" id="KW-1185">Reference proteome</keyword>
<accession>A0AAV0MH90</accession>
<comment type="caution">
    <text evidence="1">The sequence shown here is derived from an EMBL/GenBank/DDBJ whole genome shotgun (WGS) entry which is preliminary data.</text>
</comment>
<evidence type="ECO:0000313" key="2">
    <source>
        <dbReference type="Proteomes" id="UP001154282"/>
    </source>
</evidence>
<proteinExistence type="predicted"/>
<dbReference type="EMBL" id="CAMGYJ010000007">
    <property type="protein sequence ID" value="CAI0445780.1"/>
    <property type="molecule type" value="Genomic_DNA"/>
</dbReference>
<gene>
    <name evidence="1" type="ORF">LITE_LOCUS28724</name>
</gene>
<sequence length="42" mass="5011">QPASDEKEVVERLYKVVAFKGDNSWYLWLCNSRLLMNMLLLH</sequence>
<name>A0AAV0MH90_9ROSI</name>
<feature type="non-terminal residue" evidence="1">
    <location>
        <position position="1"/>
    </location>
</feature>
<dbReference type="Proteomes" id="UP001154282">
    <property type="component" value="Unassembled WGS sequence"/>
</dbReference>
<organism evidence="1 2">
    <name type="scientific">Linum tenue</name>
    <dbReference type="NCBI Taxonomy" id="586396"/>
    <lineage>
        <taxon>Eukaryota</taxon>
        <taxon>Viridiplantae</taxon>
        <taxon>Streptophyta</taxon>
        <taxon>Embryophyta</taxon>
        <taxon>Tracheophyta</taxon>
        <taxon>Spermatophyta</taxon>
        <taxon>Magnoliopsida</taxon>
        <taxon>eudicotyledons</taxon>
        <taxon>Gunneridae</taxon>
        <taxon>Pentapetalae</taxon>
        <taxon>rosids</taxon>
        <taxon>fabids</taxon>
        <taxon>Malpighiales</taxon>
        <taxon>Linaceae</taxon>
        <taxon>Linum</taxon>
    </lineage>
</organism>
<reference evidence="1" key="1">
    <citation type="submission" date="2022-08" db="EMBL/GenBank/DDBJ databases">
        <authorList>
            <person name="Gutierrez-Valencia J."/>
        </authorList>
    </citation>
    <scope>NUCLEOTIDE SEQUENCE</scope>
</reference>
<evidence type="ECO:0000313" key="1">
    <source>
        <dbReference type="EMBL" id="CAI0445780.1"/>
    </source>
</evidence>